<evidence type="ECO:0000256" key="7">
    <source>
        <dbReference type="ARBA" id="ARBA00023717"/>
    </source>
</evidence>
<evidence type="ECO:0000256" key="2">
    <source>
        <dbReference type="ARBA" id="ARBA00005254"/>
    </source>
</evidence>
<evidence type="ECO:0000256" key="1">
    <source>
        <dbReference type="ARBA" id="ARBA00002994"/>
    </source>
</evidence>
<sequence length="256" mass="27024">MSDSPIRAERAGQHILVIRIDRPQRRNAFDGATAKAMEAVVDAYDADDELRCAVVTGSDVVFSAGQDLVAAAAGDMAVTERRGGFGIMAQPPLKPLIAAVEGHALAGGLELCLACDLIVASRTAGMGLPEAARSLVAIGGGCFRLPKRIPYHIAMELALTGKSWPATRFAELGLVNKITEPGQALAGALELAAEVAAAGPLAVRASKQIVARSYDWSDSESWSKQSTFVAAVTKSRDLQEGLRAFAEKRDPVWEGR</sequence>
<accession>A0A1X1Y7S7</accession>
<dbReference type="EMBL" id="LQPG01000053">
    <property type="protein sequence ID" value="ORW07167.1"/>
    <property type="molecule type" value="Genomic_DNA"/>
</dbReference>
<protein>
    <submittedName>
        <fullName evidence="9">Enoyl-CoA hydratase</fullName>
    </submittedName>
</protein>
<comment type="catalytic activity">
    <reaction evidence="6">
        <text>a (3S)-3-hydroxyacyl-CoA = a (2E)-enoyl-CoA + H2O</text>
        <dbReference type="Rhea" id="RHEA:16105"/>
        <dbReference type="ChEBI" id="CHEBI:15377"/>
        <dbReference type="ChEBI" id="CHEBI:57318"/>
        <dbReference type="ChEBI" id="CHEBI:58856"/>
        <dbReference type="EC" id="4.2.1.17"/>
    </reaction>
</comment>
<dbReference type="InterPro" id="IPR018376">
    <property type="entry name" value="Enoyl-CoA_hyd/isom_CS"/>
</dbReference>
<proteinExistence type="inferred from homology"/>
<dbReference type="InterPro" id="IPR001753">
    <property type="entry name" value="Enoyl-CoA_hydra/iso"/>
</dbReference>
<dbReference type="PANTHER" id="PTHR11941">
    <property type="entry name" value="ENOYL-COA HYDRATASE-RELATED"/>
    <property type="match status" value="1"/>
</dbReference>
<name>A0A1X1Y7S7_9MYCO</name>
<dbReference type="Pfam" id="PF00378">
    <property type="entry name" value="ECH_1"/>
    <property type="match status" value="1"/>
</dbReference>
<evidence type="ECO:0000313" key="9">
    <source>
        <dbReference type="EMBL" id="ORW07167.1"/>
    </source>
</evidence>
<comment type="similarity">
    <text evidence="2 8">Belongs to the enoyl-CoA hydratase/isomerase family.</text>
</comment>
<dbReference type="AlphaFoldDB" id="A0A1X1Y7S7"/>
<dbReference type="NCBIfam" id="NF006100">
    <property type="entry name" value="PRK08252.1"/>
    <property type="match status" value="1"/>
</dbReference>
<dbReference type="Gene3D" id="3.90.226.10">
    <property type="entry name" value="2-enoyl-CoA Hydratase, Chain A, domain 1"/>
    <property type="match status" value="1"/>
</dbReference>
<dbReference type="GO" id="GO:0004300">
    <property type="term" value="F:enoyl-CoA hydratase activity"/>
    <property type="evidence" value="ECO:0007669"/>
    <property type="project" value="UniProtKB-EC"/>
</dbReference>
<dbReference type="PANTHER" id="PTHR11941:SF169">
    <property type="entry name" value="(7AS)-7A-METHYL-1,5-DIOXO-2,3,5,6,7,7A-HEXAHYDRO-1H-INDENE-CARBOXYL-COA HYDROLASE"/>
    <property type="match status" value="1"/>
</dbReference>
<comment type="function">
    <text evidence="1">Could possibly oxidize fatty acids using specific components.</text>
</comment>
<dbReference type="Proteomes" id="UP000193866">
    <property type="component" value="Unassembled WGS sequence"/>
</dbReference>
<evidence type="ECO:0000256" key="6">
    <source>
        <dbReference type="ARBA" id="ARBA00023709"/>
    </source>
</evidence>
<dbReference type="STRING" id="1108812.AWC16_22020"/>
<keyword evidence="4" id="KW-0443">Lipid metabolism</keyword>
<reference evidence="9 10" key="1">
    <citation type="submission" date="2016-01" db="EMBL/GenBank/DDBJ databases">
        <title>The new phylogeny of the genus Mycobacterium.</title>
        <authorList>
            <person name="Tarcisio F."/>
            <person name="Conor M."/>
            <person name="Antonella G."/>
            <person name="Elisabetta G."/>
            <person name="Giulia F.S."/>
            <person name="Sara T."/>
            <person name="Anna F."/>
            <person name="Clotilde B."/>
            <person name="Roberto B."/>
            <person name="Veronica D.S."/>
            <person name="Fabio R."/>
            <person name="Monica P."/>
            <person name="Olivier J."/>
            <person name="Enrico T."/>
            <person name="Nicola S."/>
        </authorList>
    </citation>
    <scope>NUCLEOTIDE SEQUENCE [LARGE SCALE GENOMIC DNA]</scope>
    <source>
        <strain evidence="9 10">DSM 45394</strain>
    </source>
</reference>
<comment type="caution">
    <text evidence="9">The sequence shown here is derived from an EMBL/GenBank/DDBJ whole genome shotgun (WGS) entry which is preliminary data.</text>
</comment>
<keyword evidence="3" id="KW-0276">Fatty acid metabolism</keyword>
<organism evidence="9 10">
    <name type="scientific">Mycolicibacter longobardus</name>
    <dbReference type="NCBI Taxonomy" id="1108812"/>
    <lineage>
        <taxon>Bacteria</taxon>
        <taxon>Bacillati</taxon>
        <taxon>Actinomycetota</taxon>
        <taxon>Actinomycetes</taxon>
        <taxon>Mycobacteriales</taxon>
        <taxon>Mycobacteriaceae</taxon>
        <taxon>Mycolicibacter</taxon>
    </lineage>
</organism>
<evidence type="ECO:0000313" key="10">
    <source>
        <dbReference type="Proteomes" id="UP000193866"/>
    </source>
</evidence>
<dbReference type="Gene3D" id="1.10.12.10">
    <property type="entry name" value="Lyase 2-enoyl-coa Hydratase, Chain A, domain 2"/>
    <property type="match status" value="1"/>
</dbReference>
<evidence type="ECO:0000256" key="5">
    <source>
        <dbReference type="ARBA" id="ARBA00023239"/>
    </source>
</evidence>
<evidence type="ECO:0000256" key="4">
    <source>
        <dbReference type="ARBA" id="ARBA00023098"/>
    </source>
</evidence>
<dbReference type="RefSeq" id="WP_234812375.1">
    <property type="nucleotide sequence ID" value="NZ_JACKVG010000011.1"/>
</dbReference>
<keyword evidence="5" id="KW-0456">Lyase</keyword>
<keyword evidence="10" id="KW-1185">Reference proteome</keyword>
<evidence type="ECO:0000256" key="3">
    <source>
        <dbReference type="ARBA" id="ARBA00022832"/>
    </source>
</evidence>
<gene>
    <name evidence="9" type="ORF">AWC16_22020</name>
</gene>
<evidence type="ECO:0000256" key="8">
    <source>
        <dbReference type="RuleBase" id="RU003707"/>
    </source>
</evidence>
<dbReference type="InterPro" id="IPR029045">
    <property type="entry name" value="ClpP/crotonase-like_dom_sf"/>
</dbReference>
<dbReference type="PROSITE" id="PS00166">
    <property type="entry name" value="ENOYL_COA_HYDRATASE"/>
    <property type="match status" value="1"/>
</dbReference>
<comment type="catalytic activity">
    <reaction evidence="7">
        <text>a 4-saturated-(3S)-3-hydroxyacyl-CoA = a (3E)-enoyl-CoA + H2O</text>
        <dbReference type="Rhea" id="RHEA:20724"/>
        <dbReference type="ChEBI" id="CHEBI:15377"/>
        <dbReference type="ChEBI" id="CHEBI:58521"/>
        <dbReference type="ChEBI" id="CHEBI:137480"/>
        <dbReference type="EC" id="4.2.1.17"/>
    </reaction>
</comment>
<dbReference type="SUPFAM" id="SSF52096">
    <property type="entry name" value="ClpP/crotonase"/>
    <property type="match status" value="1"/>
</dbReference>
<dbReference type="CDD" id="cd06558">
    <property type="entry name" value="crotonase-like"/>
    <property type="match status" value="1"/>
</dbReference>
<dbReference type="GO" id="GO:0006635">
    <property type="term" value="P:fatty acid beta-oxidation"/>
    <property type="evidence" value="ECO:0007669"/>
    <property type="project" value="TreeGrafter"/>
</dbReference>
<dbReference type="InterPro" id="IPR014748">
    <property type="entry name" value="Enoyl-CoA_hydra_C"/>
</dbReference>